<keyword evidence="6 12" id="KW-0479">Metal-binding</keyword>
<dbReference type="Proteomes" id="UP000759131">
    <property type="component" value="Unassembled WGS sequence"/>
</dbReference>
<comment type="similarity">
    <text evidence="4">Belongs to the cytochrome P450 family.</text>
</comment>
<dbReference type="GO" id="GO:0005789">
    <property type="term" value="C:endoplasmic reticulum membrane"/>
    <property type="evidence" value="ECO:0007669"/>
    <property type="project" value="UniProtKB-SubCell"/>
</dbReference>
<evidence type="ECO:0000313" key="16">
    <source>
        <dbReference type="Proteomes" id="UP000759131"/>
    </source>
</evidence>
<protein>
    <submittedName>
        <fullName evidence="15">Uncharacterized protein</fullName>
    </submittedName>
</protein>
<keyword evidence="14" id="KW-0732">Signal</keyword>
<evidence type="ECO:0000256" key="12">
    <source>
        <dbReference type="PIRSR" id="PIRSR602401-1"/>
    </source>
</evidence>
<dbReference type="PRINTS" id="PR00385">
    <property type="entry name" value="P450"/>
</dbReference>
<dbReference type="OrthoDB" id="6692864at2759"/>
<keyword evidence="10" id="KW-0503">Monooxygenase</keyword>
<feature type="transmembrane region" description="Helical" evidence="13">
    <location>
        <begin position="316"/>
        <end position="342"/>
    </location>
</feature>
<dbReference type="InterPro" id="IPR036396">
    <property type="entry name" value="Cyt_P450_sf"/>
</dbReference>
<evidence type="ECO:0000256" key="13">
    <source>
        <dbReference type="SAM" id="Phobius"/>
    </source>
</evidence>
<dbReference type="GO" id="GO:0008395">
    <property type="term" value="F:steroid hydroxylase activity"/>
    <property type="evidence" value="ECO:0007669"/>
    <property type="project" value="TreeGrafter"/>
</dbReference>
<proteinExistence type="inferred from homology"/>
<evidence type="ECO:0000256" key="9">
    <source>
        <dbReference type="ARBA" id="ARBA00023004"/>
    </source>
</evidence>
<comment type="function">
    <text evidence="11">Cytochromes P450 are a group of heme-thiolate monooxygenases. They oxidize a variety of structurally unrelated compounds, including steroids, fatty acids, and xenobiotics.</text>
</comment>
<dbReference type="SUPFAM" id="SSF48264">
    <property type="entry name" value="Cytochrome P450"/>
    <property type="match status" value="1"/>
</dbReference>
<name>A0A7R9KE80_9ACAR</name>
<dbReference type="InterPro" id="IPR001128">
    <property type="entry name" value="Cyt_P450"/>
</dbReference>
<dbReference type="InterPro" id="IPR017972">
    <property type="entry name" value="Cyt_P450_CS"/>
</dbReference>
<keyword evidence="16" id="KW-1185">Reference proteome</keyword>
<dbReference type="PANTHER" id="PTHR24302:SF15">
    <property type="entry name" value="FATTY-ACID PEROXYGENASE"/>
    <property type="match status" value="1"/>
</dbReference>
<feature type="signal peptide" evidence="14">
    <location>
        <begin position="1"/>
        <end position="18"/>
    </location>
</feature>
<evidence type="ECO:0000256" key="6">
    <source>
        <dbReference type="ARBA" id="ARBA00022723"/>
    </source>
</evidence>
<feature type="transmembrane region" description="Helical" evidence="13">
    <location>
        <begin position="551"/>
        <end position="571"/>
    </location>
</feature>
<dbReference type="PRINTS" id="PR00463">
    <property type="entry name" value="EP450I"/>
</dbReference>
<dbReference type="GO" id="GO:0020037">
    <property type="term" value="F:heme binding"/>
    <property type="evidence" value="ECO:0007669"/>
    <property type="project" value="InterPro"/>
</dbReference>
<gene>
    <name evidence="15" type="ORF">OSB1V03_LOCUS576</name>
</gene>
<evidence type="ECO:0000313" key="15">
    <source>
        <dbReference type="EMBL" id="CAD7620080.1"/>
    </source>
</evidence>
<feature type="transmembrane region" description="Helical" evidence="13">
    <location>
        <begin position="428"/>
        <end position="445"/>
    </location>
</feature>
<feature type="transmembrane region" description="Helical" evidence="13">
    <location>
        <begin position="113"/>
        <end position="130"/>
    </location>
</feature>
<dbReference type="InterPro" id="IPR050705">
    <property type="entry name" value="Cytochrome_P450_3A"/>
</dbReference>
<dbReference type="InterPro" id="IPR002401">
    <property type="entry name" value="Cyt_P450_E_grp-I"/>
</dbReference>
<accession>A0A7R9KE80</accession>
<evidence type="ECO:0000256" key="10">
    <source>
        <dbReference type="ARBA" id="ARBA00023033"/>
    </source>
</evidence>
<feature type="transmembrane region" description="Helical" evidence="13">
    <location>
        <begin position="1267"/>
        <end position="1287"/>
    </location>
</feature>
<keyword evidence="9 12" id="KW-0408">Iron</keyword>
<evidence type="ECO:0000256" key="11">
    <source>
        <dbReference type="ARBA" id="ARBA00043906"/>
    </source>
</evidence>
<dbReference type="PANTHER" id="PTHR24302">
    <property type="entry name" value="CYTOCHROME P450 FAMILY 3"/>
    <property type="match status" value="1"/>
</dbReference>
<reference evidence="15" key="1">
    <citation type="submission" date="2020-11" db="EMBL/GenBank/DDBJ databases">
        <authorList>
            <person name="Tran Van P."/>
        </authorList>
    </citation>
    <scope>NUCLEOTIDE SEQUENCE</scope>
</reference>
<feature type="transmembrane region" description="Helical" evidence="13">
    <location>
        <begin position="1160"/>
        <end position="1182"/>
    </location>
</feature>
<evidence type="ECO:0000256" key="2">
    <source>
        <dbReference type="ARBA" id="ARBA00004174"/>
    </source>
</evidence>
<dbReference type="EMBL" id="CAJPIZ010000121">
    <property type="protein sequence ID" value="CAG2100510.1"/>
    <property type="molecule type" value="Genomic_DNA"/>
</dbReference>
<dbReference type="GO" id="GO:0005506">
    <property type="term" value="F:iron ion binding"/>
    <property type="evidence" value="ECO:0007669"/>
    <property type="project" value="InterPro"/>
</dbReference>
<evidence type="ECO:0000256" key="1">
    <source>
        <dbReference type="ARBA" id="ARBA00001971"/>
    </source>
</evidence>
<keyword evidence="7" id="KW-0492">Microsome</keyword>
<feature type="binding site" description="axial binding residue" evidence="12">
    <location>
        <position position="1081"/>
    </location>
    <ligand>
        <name>heme</name>
        <dbReference type="ChEBI" id="CHEBI:30413"/>
    </ligand>
    <ligandPart>
        <name>Fe</name>
        <dbReference type="ChEBI" id="CHEBI:18248"/>
    </ligandPart>
</feature>
<evidence type="ECO:0000256" key="7">
    <source>
        <dbReference type="ARBA" id="ARBA00022848"/>
    </source>
</evidence>
<keyword evidence="13" id="KW-0812">Transmembrane</keyword>
<feature type="transmembrane region" description="Helical" evidence="13">
    <location>
        <begin position="286"/>
        <end position="304"/>
    </location>
</feature>
<dbReference type="Pfam" id="PF00067">
    <property type="entry name" value="p450"/>
    <property type="match status" value="1"/>
</dbReference>
<evidence type="ECO:0000256" key="3">
    <source>
        <dbReference type="ARBA" id="ARBA00004406"/>
    </source>
</evidence>
<dbReference type="FunFam" id="1.10.630.10:FF:000182">
    <property type="entry name" value="Cytochrome P450 3A4"/>
    <property type="match status" value="1"/>
</dbReference>
<feature type="transmembrane region" description="Helical" evidence="13">
    <location>
        <begin position="238"/>
        <end position="257"/>
    </location>
</feature>
<comment type="cofactor">
    <cofactor evidence="1 12">
        <name>heme</name>
        <dbReference type="ChEBI" id="CHEBI:30413"/>
    </cofactor>
</comment>
<feature type="transmembrane region" description="Helical" evidence="13">
    <location>
        <begin position="1132"/>
        <end position="1153"/>
    </location>
</feature>
<dbReference type="EMBL" id="OC854696">
    <property type="protein sequence ID" value="CAD7620080.1"/>
    <property type="molecule type" value="Genomic_DNA"/>
</dbReference>
<evidence type="ECO:0000256" key="4">
    <source>
        <dbReference type="ARBA" id="ARBA00010617"/>
    </source>
</evidence>
<feature type="transmembrane region" description="Helical" evidence="13">
    <location>
        <begin position="592"/>
        <end position="612"/>
    </location>
</feature>
<comment type="subcellular location">
    <subcellularLocation>
        <location evidence="3">Endoplasmic reticulum membrane</location>
        <topology evidence="3">Peripheral membrane protein</topology>
    </subcellularLocation>
    <subcellularLocation>
        <location evidence="2">Microsome membrane</location>
        <topology evidence="2">Peripheral membrane protein</topology>
    </subcellularLocation>
</comment>
<evidence type="ECO:0000256" key="5">
    <source>
        <dbReference type="ARBA" id="ARBA00022617"/>
    </source>
</evidence>
<organism evidence="15">
    <name type="scientific">Medioppia subpectinata</name>
    <dbReference type="NCBI Taxonomy" id="1979941"/>
    <lineage>
        <taxon>Eukaryota</taxon>
        <taxon>Metazoa</taxon>
        <taxon>Ecdysozoa</taxon>
        <taxon>Arthropoda</taxon>
        <taxon>Chelicerata</taxon>
        <taxon>Arachnida</taxon>
        <taxon>Acari</taxon>
        <taxon>Acariformes</taxon>
        <taxon>Sarcoptiformes</taxon>
        <taxon>Oribatida</taxon>
        <taxon>Brachypylina</taxon>
        <taxon>Oppioidea</taxon>
        <taxon>Oppiidae</taxon>
        <taxon>Medioppia</taxon>
    </lineage>
</organism>
<feature type="transmembrane region" description="Helical" evidence="13">
    <location>
        <begin position="1226"/>
        <end position="1246"/>
    </location>
</feature>
<dbReference type="GO" id="GO:0016705">
    <property type="term" value="F:oxidoreductase activity, acting on paired donors, with incorporation or reduction of molecular oxygen"/>
    <property type="evidence" value="ECO:0007669"/>
    <property type="project" value="InterPro"/>
</dbReference>
<feature type="transmembrane region" description="Helical" evidence="13">
    <location>
        <begin position="386"/>
        <end position="408"/>
    </location>
</feature>
<dbReference type="Gene3D" id="1.10.630.10">
    <property type="entry name" value="Cytochrome P450"/>
    <property type="match status" value="1"/>
</dbReference>
<keyword evidence="8" id="KW-0560">Oxidoreductase</keyword>
<sequence length="1319" mass="153261">MFGWLTAVPVLLLQVSYAVHLLDKNLDHVLDGTSGEVGPHPTVSAQSIYQRLNKAVTNSQQLLESMNRVFGVFPFLLFSELFLTTCLRLTHITVYKDVVKSQSYNVVQGLSEFMQILFMDFLYVFVVDYWQSRRPTVNDMLYRLSQTGRPFTARDARTHDLLAQQLVYGYCGGKYRAFGVFAIDRRFVFAFAVNSYDIHFMKRVLFIIIKIVIIVGQLYHMCILVREYQSVGDIYKSLFIISVATKQMIIGAIYACFEYKLREIRNILRKIADQLPESDGKRVRNVGIILAICWSLYLAITLLFDVFTEHTLDLVIYIYWSLAMFGWLTAIPVLLIQVSYAVHLLDRDVIKALEDSDPHLPVDTLYSRLNKAVTSSQTLTESMNRVFGVFPFLLFSELYLTTCLRLTHITVNKDKSLTYNIVQGLSEFTQILFIDFLYVFVVDYWQSCRPTVNDMLYRLSQTGRPFSARDAHTHHLLVEQLVYGYCDRKYRAFAMFGWLTAVPMLLIHVSYAVHLMDRDVIKTLGNLQLPVDTLYQRMHKAVKLNESMNRVFGVFPFLLFSELFLTTCLRLTHITVYKDVVKTQLYNVVQGLSEFIQILFMDFLYVFVVDYWQSCRPTVNDMLYRLSQTGRPFSARDAHTHHLLVEQLVYGYCDRKYRAFVLLWQKWTFWKRQGIPTDWSARSGRPFHIADNDCHKKHGKVVGFYEGLRPCLSITDPELIRKVLVTNFHHFPNHRELTLDSEPMSKGLFLSRYPLWKRMRALHATSFTTGRIKAMLPIMSDTFERLATLLDPKARDSQVVDFRTVYDSFTFDVITKAVAGADANALDHPVNNSLFTAVITMFQNDQGVRDWLVFYMPFLRRFVDIPFFDPKKMQVISDTVNHVIGERVANDAQVADFLQHSVNASVWADTYPTPPVNVNKAFDKLTKDEVIGQAINMLGAGHETTASQLCLITRILALKPWYQTKLVHEIHNTLYTKDTNELSMDYEKLQKMPFLDAFIKEVMRVNCSVSRVDRMLTKDTYLEGIYLPKGTSIVIPIWALHLDPDHFVDPDEFKPERFLPENLDDIKPYTYLPFSTGPRNCIGMRFAVLELKYTLVKLLCRYEFVACDETKNILREIEDQLPESDGKRVRTASIILTIFWSLYLTITILFDVYTERKLILIYYIYWSLAMFGWLTAIPVLLIQVSYAVHLLDRDVINTLENLQVSVDTLYQRMHNAVKLTESMNRVFGVFSFLLFSELFLTTCLRLTHITVYRDAIKSHAYNIVQGLSEFMQILFIDFLYVFVVDYWQSCRPTVNDMLYRLSQTGRPFSARDARTHHPL</sequence>
<keyword evidence="13" id="KW-1133">Transmembrane helix</keyword>
<keyword evidence="7" id="KW-0256">Endoplasmic reticulum</keyword>
<keyword evidence="13" id="KW-0472">Membrane</keyword>
<feature type="chain" id="PRO_5036403325" evidence="14">
    <location>
        <begin position="19"/>
        <end position="1319"/>
    </location>
</feature>
<keyword evidence="5 12" id="KW-0349">Heme</keyword>
<feature type="transmembrane region" description="Helical" evidence="13">
    <location>
        <begin position="204"/>
        <end position="226"/>
    </location>
</feature>
<feature type="transmembrane region" description="Helical" evidence="13">
    <location>
        <begin position="493"/>
        <end position="513"/>
    </location>
</feature>
<dbReference type="PROSITE" id="PS00086">
    <property type="entry name" value="CYTOCHROME_P450"/>
    <property type="match status" value="1"/>
</dbReference>
<evidence type="ECO:0000256" key="8">
    <source>
        <dbReference type="ARBA" id="ARBA00023002"/>
    </source>
</evidence>
<evidence type="ECO:0000256" key="14">
    <source>
        <dbReference type="SAM" id="SignalP"/>
    </source>
</evidence>